<feature type="chain" id="PRO_5002511421" evidence="1">
    <location>
        <begin position="26"/>
        <end position="624"/>
    </location>
</feature>
<dbReference type="STRING" id="927083.DB32_007861"/>
<dbReference type="OrthoDB" id="5513561at2"/>
<feature type="domain" description="NIDO" evidence="2">
    <location>
        <begin position="93"/>
        <end position="224"/>
    </location>
</feature>
<dbReference type="PANTHER" id="PTHR13802:SF59">
    <property type="entry name" value="SUSHI DOMAIN-CONTAINING PROTEIN 2"/>
    <property type="match status" value="1"/>
</dbReference>
<dbReference type="InterPro" id="IPR003886">
    <property type="entry name" value="NIDO_dom"/>
</dbReference>
<protein>
    <submittedName>
        <fullName evidence="3">Tryptophan synthase alpha chain</fullName>
    </submittedName>
</protein>
<dbReference type="Pfam" id="PF06119">
    <property type="entry name" value="NIDO"/>
    <property type="match status" value="2"/>
</dbReference>
<dbReference type="RefSeq" id="WP_157070022.1">
    <property type="nucleotide sequence ID" value="NZ_CP011125.1"/>
</dbReference>
<accession>A0A0F6W989</accession>
<dbReference type="PANTHER" id="PTHR13802">
    <property type="entry name" value="MUCIN 4-RELATED"/>
    <property type="match status" value="1"/>
</dbReference>
<keyword evidence="4" id="KW-1185">Reference proteome</keyword>
<proteinExistence type="predicted"/>
<dbReference type="Proteomes" id="UP000034883">
    <property type="component" value="Chromosome"/>
</dbReference>
<dbReference type="InterPro" id="IPR051495">
    <property type="entry name" value="Epithelial_Barrier/Signaling"/>
</dbReference>
<dbReference type="GO" id="GO:0007160">
    <property type="term" value="P:cell-matrix adhesion"/>
    <property type="evidence" value="ECO:0007669"/>
    <property type="project" value="InterPro"/>
</dbReference>
<feature type="domain" description="NIDO" evidence="2">
    <location>
        <begin position="258"/>
        <end position="307"/>
    </location>
</feature>
<dbReference type="KEGG" id="samy:DB32_007861"/>
<evidence type="ECO:0000259" key="2">
    <source>
        <dbReference type="Pfam" id="PF06119"/>
    </source>
</evidence>
<evidence type="ECO:0000313" key="4">
    <source>
        <dbReference type="Proteomes" id="UP000034883"/>
    </source>
</evidence>
<evidence type="ECO:0000256" key="1">
    <source>
        <dbReference type="SAM" id="SignalP"/>
    </source>
</evidence>
<dbReference type="EMBL" id="CP011125">
    <property type="protein sequence ID" value="AKF10712.1"/>
    <property type="molecule type" value="Genomic_DNA"/>
</dbReference>
<sequence>MLRLRDFACLAVLIAALVPCASASAQRCLPGDTTDDVAGNRFCGTDLRTGFGGAAGFGTNASCLSQNDDGSSPPIDIRPYFPMGLRFFDRTHNQIFVNTNGNITFSGRVRTFTPDPFPVANQPMIAPFWADVDIRTADDMCQESFGQTCTECGPCQPFADNQVWWHFEEGLAVFTWDEVGYFDCHDDRRNSFQLILEAAEVCGESAGDFNVEFRFNRCEWDVGDASGGSGGFAQEATCLFGVCPIDPTAPCTGGRCRAGVAVQSGFDAGNMTNFYEIPGSRESRTINRRLCEESNVGMPGVWRFQLRGGAVQCPTAGQECDTEMEGACAAGRISCACSGASCTTSCVPQVTPRAERCNQLDDDCDGMVDDEGEGALCASGQRCIDGACVGTCFEGGCPTGLTCTDTGCVESACVGVTCPPGERCRGGACVDACGGVTCPAPTICIGGACVDPCASVMCDECTACDDGSCAPRCDLGGSCGAGEECQASTGRCVPSGCATVSCSPGMICRAGACVDACVGATCPEGEICRAGACVAMPPEVDAGTPRPDGGVSGVDSGMPPVNMLDAGMSEPDAGRRRRPPGTGDGCCTVAAGAERGRQDGALVFGIVIGLAAITRLRRRRTMRG</sequence>
<evidence type="ECO:0000313" key="3">
    <source>
        <dbReference type="EMBL" id="AKF10712.1"/>
    </source>
</evidence>
<dbReference type="AlphaFoldDB" id="A0A0F6W989"/>
<organism evidence="3 4">
    <name type="scientific">Sandaracinus amylolyticus</name>
    <dbReference type="NCBI Taxonomy" id="927083"/>
    <lineage>
        <taxon>Bacteria</taxon>
        <taxon>Pseudomonadati</taxon>
        <taxon>Myxococcota</taxon>
        <taxon>Polyangia</taxon>
        <taxon>Polyangiales</taxon>
        <taxon>Sandaracinaceae</taxon>
        <taxon>Sandaracinus</taxon>
    </lineage>
</organism>
<reference evidence="3 4" key="1">
    <citation type="submission" date="2015-03" db="EMBL/GenBank/DDBJ databases">
        <title>Genome assembly of Sandaracinus amylolyticus DSM 53668.</title>
        <authorList>
            <person name="Sharma G."/>
            <person name="Subramanian S."/>
        </authorList>
    </citation>
    <scope>NUCLEOTIDE SEQUENCE [LARGE SCALE GENOMIC DNA]</scope>
    <source>
        <strain evidence="3 4">DSM 53668</strain>
    </source>
</reference>
<keyword evidence="1" id="KW-0732">Signal</keyword>
<gene>
    <name evidence="3" type="ORF">DB32_007861</name>
</gene>
<name>A0A0F6W989_9BACT</name>
<feature type="signal peptide" evidence="1">
    <location>
        <begin position="1"/>
        <end position="25"/>
    </location>
</feature>